<dbReference type="Pfam" id="PF00400">
    <property type="entry name" value="WD40"/>
    <property type="match status" value="7"/>
</dbReference>
<dbReference type="EMBL" id="JABBWE010000058">
    <property type="protein sequence ID" value="KAG1789548.1"/>
    <property type="molecule type" value="Genomic_DNA"/>
</dbReference>
<evidence type="ECO:0000313" key="3">
    <source>
        <dbReference type="Proteomes" id="UP000719766"/>
    </source>
</evidence>
<comment type="caution">
    <text evidence="2">The sequence shown here is derived from an EMBL/GenBank/DDBJ whole genome shotgun (WGS) entry which is preliminary data.</text>
</comment>
<accession>A0A9P7AJ21</accession>
<dbReference type="SUPFAM" id="SSF50978">
    <property type="entry name" value="WD40 repeat-like"/>
    <property type="match status" value="1"/>
</dbReference>
<dbReference type="OrthoDB" id="2690521at2759"/>
<gene>
    <name evidence="2" type="ORF">HD556DRAFT_1397521</name>
</gene>
<evidence type="ECO:0000313" key="2">
    <source>
        <dbReference type="EMBL" id="KAG1789548.1"/>
    </source>
</evidence>
<protein>
    <submittedName>
        <fullName evidence="2">WD40-repeat-containing domain protein</fullName>
    </submittedName>
</protein>
<dbReference type="InterPro" id="IPR015943">
    <property type="entry name" value="WD40/YVTN_repeat-like_dom_sf"/>
</dbReference>
<feature type="repeat" description="WD" evidence="1">
    <location>
        <begin position="253"/>
        <end position="294"/>
    </location>
</feature>
<dbReference type="PANTHER" id="PTHR19879">
    <property type="entry name" value="TRANSCRIPTION INITIATION FACTOR TFIID"/>
    <property type="match status" value="1"/>
</dbReference>
<keyword evidence="3" id="KW-1185">Reference proteome</keyword>
<dbReference type="CDD" id="cd00200">
    <property type="entry name" value="WD40"/>
    <property type="match status" value="1"/>
</dbReference>
<feature type="repeat" description="WD" evidence="1">
    <location>
        <begin position="109"/>
        <end position="140"/>
    </location>
</feature>
<dbReference type="PROSITE" id="PS50082">
    <property type="entry name" value="WD_REPEATS_2"/>
    <property type="match status" value="3"/>
</dbReference>
<dbReference type="InterPro" id="IPR011990">
    <property type="entry name" value="TPR-like_helical_dom_sf"/>
</dbReference>
<organism evidence="2 3">
    <name type="scientific">Suillus plorans</name>
    <dbReference type="NCBI Taxonomy" id="116603"/>
    <lineage>
        <taxon>Eukaryota</taxon>
        <taxon>Fungi</taxon>
        <taxon>Dikarya</taxon>
        <taxon>Basidiomycota</taxon>
        <taxon>Agaricomycotina</taxon>
        <taxon>Agaricomycetes</taxon>
        <taxon>Agaricomycetidae</taxon>
        <taxon>Boletales</taxon>
        <taxon>Suillineae</taxon>
        <taxon>Suillaceae</taxon>
        <taxon>Suillus</taxon>
    </lineage>
</organism>
<dbReference type="InterPro" id="IPR036322">
    <property type="entry name" value="WD40_repeat_dom_sf"/>
</dbReference>
<evidence type="ECO:0000256" key="1">
    <source>
        <dbReference type="PROSITE-ProRule" id="PRU00221"/>
    </source>
</evidence>
<dbReference type="AlphaFoldDB" id="A0A9P7AJ21"/>
<dbReference type="SUPFAM" id="SSF48452">
    <property type="entry name" value="TPR-like"/>
    <property type="match status" value="1"/>
</dbReference>
<sequence>MAQLILNPTPFRLFEDYAQHDEYGLKDRLRTNAIAVSPDGRRMITASWHMVRLWDMKEGILLKRLEGHSWSIVNALAVSRDGHMIASGDEQGMLIAWDLNIGESLTQAIKAHSGGIPSLAFSPDSSVLATGSRDGTIKLWCTKTWELLGNPITCGHNFQKTNVRCIRFSPSGELLAIAIQNTIKIYNSGTRERVANFLTFKGPTETSNVTNESHSNSLAWMPDGTRLFTAGGATDPTIREWDTSTWTQVGDPWKGHFKNIQAISLNSNGTLLASASDDNRIRLWRVSDRRTIVVFKHPSEVQCVAFSADDRRILSGDQDKKISEWLVFEDALPEDRPKNVLKDDSKDDPKEQLMHQAQAYSDFKVLTMNSDVRNACIAGDLRAAEIALDQEIDNDAFNYTSYANRAFVMARESYWDRALHDAIKSVRIQPSFSGHISKGIALCGKRQVLAARTAFDLASAFTNGDLKNTHFLFLVKTIALFNAGEHEEAMLRVEELAISPDVDTLACRVVEASLRVRLGKTALDNIRYNEAVHHFTAAVNASAFFYKLAIHSTYEEFVILFGWDLESLWQNANQQQCQALFRAGRIGAAVESYQSTMDKSDEETKARLSAWFTGKSSVIPSNLIILIPNRTLLSSPVRTKCLLCFRWMRCARSARLLVQFKHGVLSSFRLHLDSICTTFDLRTPSRRITPRMAEEMTT</sequence>
<dbReference type="GeneID" id="64597492"/>
<dbReference type="Gene3D" id="2.130.10.10">
    <property type="entry name" value="YVTN repeat-like/Quinoprotein amine dehydrogenase"/>
    <property type="match status" value="2"/>
</dbReference>
<dbReference type="SMART" id="SM00320">
    <property type="entry name" value="WD40"/>
    <property type="match status" value="7"/>
</dbReference>
<dbReference type="PROSITE" id="PS50294">
    <property type="entry name" value="WD_REPEATS_REGION"/>
    <property type="match status" value="3"/>
</dbReference>
<dbReference type="PANTHER" id="PTHR19879:SF9">
    <property type="entry name" value="TRANSCRIPTION INITIATION FACTOR TFIID SUBUNIT 5"/>
    <property type="match status" value="1"/>
</dbReference>
<dbReference type="RefSeq" id="XP_041156608.1">
    <property type="nucleotide sequence ID" value="XM_041303728.1"/>
</dbReference>
<dbReference type="InterPro" id="IPR001680">
    <property type="entry name" value="WD40_rpt"/>
</dbReference>
<proteinExistence type="predicted"/>
<feature type="repeat" description="WD" evidence="1">
    <location>
        <begin position="294"/>
        <end position="325"/>
    </location>
</feature>
<dbReference type="Proteomes" id="UP000719766">
    <property type="component" value="Unassembled WGS sequence"/>
</dbReference>
<keyword evidence="1" id="KW-0853">WD repeat</keyword>
<dbReference type="Gene3D" id="1.25.40.10">
    <property type="entry name" value="Tetratricopeptide repeat domain"/>
    <property type="match status" value="1"/>
</dbReference>
<reference evidence="2" key="1">
    <citation type="journal article" date="2020" name="New Phytol.">
        <title>Comparative genomics reveals dynamic genome evolution in host specialist ectomycorrhizal fungi.</title>
        <authorList>
            <person name="Lofgren L.A."/>
            <person name="Nguyen N.H."/>
            <person name="Vilgalys R."/>
            <person name="Ruytinx J."/>
            <person name="Liao H.L."/>
            <person name="Branco S."/>
            <person name="Kuo A."/>
            <person name="LaButti K."/>
            <person name="Lipzen A."/>
            <person name="Andreopoulos W."/>
            <person name="Pangilinan J."/>
            <person name="Riley R."/>
            <person name="Hundley H."/>
            <person name="Na H."/>
            <person name="Barry K."/>
            <person name="Grigoriev I.V."/>
            <person name="Stajich J.E."/>
            <person name="Kennedy P.G."/>
        </authorList>
    </citation>
    <scope>NUCLEOTIDE SEQUENCE</scope>
    <source>
        <strain evidence="2">S12</strain>
    </source>
</reference>
<name>A0A9P7AJ21_9AGAM</name>